<protein>
    <recommendedName>
        <fullName evidence="1">Ubiquitin-like domain-containing protein</fullName>
    </recommendedName>
</protein>
<name>A0ABU6ZNM5_9FABA</name>
<reference evidence="2 3" key="1">
    <citation type="journal article" date="2023" name="Plants (Basel)">
        <title>Bridging the Gap: Combining Genomics and Transcriptomics Approaches to Understand Stylosanthes scabra, an Orphan Legume from the Brazilian Caatinga.</title>
        <authorList>
            <person name="Ferreira-Neto J.R.C."/>
            <person name="da Silva M.D."/>
            <person name="Binneck E."/>
            <person name="de Melo N.F."/>
            <person name="da Silva R.H."/>
            <person name="de Melo A.L.T.M."/>
            <person name="Pandolfi V."/>
            <person name="Bustamante F.O."/>
            <person name="Brasileiro-Vidal A.C."/>
            <person name="Benko-Iseppon A.M."/>
        </authorList>
    </citation>
    <scope>NUCLEOTIDE SEQUENCE [LARGE SCALE GENOMIC DNA]</scope>
    <source>
        <tissue evidence="2">Leaves</tissue>
    </source>
</reference>
<evidence type="ECO:0000313" key="2">
    <source>
        <dbReference type="EMBL" id="MED6223510.1"/>
    </source>
</evidence>
<dbReference type="Proteomes" id="UP001341840">
    <property type="component" value="Unassembled WGS sequence"/>
</dbReference>
<comment type="caution">
    <text evidence="2">The sequence shown here is derived from an EMBL/GenBank/DDBJ whole genome shotgun (WGS) entry which is preliminary data.</text>
</comment>
<dbReference type="InterPro" id="IPR039749">
    <property type="entry name" value="NUB1"/>
</dbReference>
<sequence>MARLKIRGTWSGLLEDVAVHAWTVPMLREEVATRANCSPDSITLTFAGKILKDDDAVRSLASLGVKNNSKILATRISPQERDAFRREESLLSRLEEIWEAANAIMENHPDELSIEDINREIEYRSGQLVQIDSELERRAVVLGARLHAMAVNLIGFELYEDAIEALCLGEEAFSICDPNLVEVSDPIYTENKKEFRCQLPESLLQICIYNETSNHLGNG</sequence>
<accession>A0ABU6ZNM5</accession>
<gene>
    <name evidence="2" type="ORF">PIB30_074592</name>
</gene>
<proteinExistence type="predicted"/>
<dbReference type="InterPro" id="IPR000626">
    <property type="entry name" value="Ubiquitin-like_dom"/>
</dbReference>
<organism evidence="2 3">
    <name type="scientific">Stylosanthes scabra</name>
    <dbReference type="NCBI Taxonomy" id="79078"/>
    <lineage>
        <taxon>Eukaryota</taxon>
        <taxon>Viridiplantae</taxon>
        <taxon>Streptophyta</taxon>
        <taxon>Embryophyta</taxon>
        <taxon>Tracheophyta</taxon>
        <taxon>Spermatophyta</taxon>
        <taxon>Magnoliopsida</taxon>
        <taxon>eudicotyledons</taxon>
        <taxon>Gunneridae</taxon>
        <taxon>Pentapetalae</taxon>
        <taxon>rosids</taxon>
        <taxon>fabids</taxon>
        <taxon>Fabales</taxon>
        <taxon>Fabaceae</taxon>
        <taxon>Papilionoideae</taxon>
        <taxon>50 kb inversion clade</taxon>
        <taxon>dalbergioids sensu lato</taxon>
        <taxon>Dalbergieae</taxon>
        <taxon>Pterocarpus clade</taxon>
        <taxon>Stylosanthes</taxon>
    </lineage>
</organism>
<dbReference type="PANTHER" id="PTHR12948:SF3">
    <property type="entry name" value="NEDD8 ULTIMATE BUSTER 1"/>
    <property type="match status" value="1"/>
</dbReference>
<feature type="domain" description="Ubiquitin-like" evidence="1">
    <location>
        <begin position="23"/>
        <end position="71"/>
    </location>
</feature>
<dbReference type="InterPro" id="IPR029071">
    <property type="entry name" value="Ubiquitin-like_domsf"/>
</dbReference>
<evidence type="ECO:0000313" key="3">
    <source>
        <dbReference type="Proteomes" id="UP001341840"/>
    </source>
</evidence>
<keyword evidence="3" id="KW-1185">Reference proteome</keyword>
<evidence type="ECO:0000259" key="1">
    <source>
        <dbReference type="PROSITE" id="PS50053"/>
    </source>
</evidence>
<dbReference type="EMBL" id="JASCZI010272791">
    <property type="protein sequence ID" value="MED6223510.1"/>
    <property type="molecule type" value="Genomic_DNA"/>
</dbReference>
<dbReference type="SUPFAM" id="SSF54236">
    <property type="entry name" value="Ubiquitin-like"/>
    <property type="match status" value="1"/>
</dbReference>
<dbReference type="PANTHER" id="PTHR12948">
    <property type="entry name" value="NEDD8 ULTIMATE BUSTER-1 BS4 PROTEIN"/>
    <property type="match status" value="1"/>
</dbReference>
<dbReference type="PROSITE" id="PS50053">
    <property type="entry name" value="UBIQUITIN_2"/>
    <property type="match status" value="1"/>
</dbReference>
<dbReference type="Gene3D" id="3.10.20.90">
    <property type="entry name" value="Phosphatidylinositol 3-kinase Catalytic Subunit, Chain A, domain 1"/>
    <property type="match status" value="1"/>
</dbReference>